<evidence type="ECO:0008006" key="4">
    <source>
        <dbReference type="Google" id="ProtNLM"/>
    </source>
</evidence>
<evidence type="ECO:0000313" key="3">
    <source>
        <dbReference type="Proteomes" id="UP000656319"/>
    </source>
</evidence>
<feature type="chain" id="PRO_5045863814" description="Secreted protein" evidence="1">
    <location>
        <begin position="23"/>
        <end position="162"/>
    </location>
</feature>
<sequence length="162" mass="17234">MSVIRHPAVVLLLLASAPAAVAECPAKAADIRSTTEMRACFDALAQGQAQLKAQQAQVERRLATLAAQQAVDEARLSALPDGMMVELRNDGEEGSAHCMPHEVLVGGMCWAGPGSALLQNAGITDDPKNSPRDPRIYTCTWNPATKSSDFRGHTVAACLRKQ</sequence>
<evidence type="ECO:0000256" key="1">
    <source>
        <dbReference type="SAM" id="SignalP"/>
    </source>
</evidence>
<organism evidence="2 3">
    <name type="scientific">Paraburkholderia hiiakae</name>
    <dbReference type="NCBI Taxonomy" id="1081782"/>
    <lineage>
        <taxon>Bacteria</taxon>
        <taxon>Pseudomonadati</taxon>
        <taxon>Pseudomonadota</taxon>
        <taxon>Betaproteobacteria</taxon>
        <taxon>Burkholderiales</taxon>
        <taxon>Burkholderiaceae</taxon>
        <taxon>Paraburkholderia</taxon>
    </lineage>
</organism>
<proteinExistence type="predicted"/>
<comment type="caution">
    <text evidence="2">The sequence shown here is derived from an EMBL/GenBank/DDBJ whole genome shotgun (WGS) entry which is preliminary data.</text>
</comment>
<gene>
    <name evidence="2" type="ORF">LMG27952_06716</name>
</gene>
<dbReference type="Proteomes" id="UP000656319">
    <property type="component" value="Unassembled WGS sequence"/>
</dbReference>
<feature type="signal peptide" evidence="1">
    <location>
        <begin position="1"/>
        <end position="22"/>
    </location>
</feature>
<name>A0ABN7IGS5_9BURK</name>
<accession>A0ABN7IGS5</accession>
<dbReference type="RefSeq" id="WP_201700163.1">
    <property type="nucleotide sequence ID" value="NZ_CAJHCQ010000025.1"/>
</dbReference>
<evidence type="ECO:0000313" key="2">
    <source>
        <dbReference type="EMBL" id="CAD6558805.1"/>
    </source>
</evidence>
<keyword evidence="3" id="KW-1185">Reference proteome</keyword>
<keyword evidence="1" id="KW-0732">Signal</keyword>
<reference evidence="2 3" key="1">
    <citation type="submission" date="2020-10" db="EMBL/GenBank/DDBJ databases">
        <authorList>
            <person name="Peeters C."/>
        </authorList>
    </citation>
    <scope>NUCLEOTIDE SEQUENCE [LARGE SCALE GENOMIC DNA]</scope>
    <source>
        <strain evidence="2 3">LMG 27952</strain>
    </source>
</reference>
<protein>
    <recommendedName>
        <fullName evidence="4">Secreted protein</fullName>
    </recommendedName>
</protein>
<dbReference type="EMBL" id="CAJHCQ010000025">
    <property type="protein sequence ID" value="CAD6558805.1"/>
    <property type="molecule type" value="Genomic_DNA"/>
</dbReference>